<dbReference type="InterPro" id="IPR000843">
    <property type="entry name" value="HTH_LacI"/>
</dbReference>
<sequence length="310" mass="34815">MNIKDIARISGYSVTTVSRVINDHPYVSDEKRQRIKKVMQDVGYVPNNTARALSSGRSKNIGIVMPFSNYPYFERIIAGVVESAFEKGYKVTLLPTNYDKKTEEDYFKQLQAKSFDGLIITSKCNDFSMIAHYQTYGPIVCCEETLDYPISSVSIDRHPALVSALVFLRETGCRRVAVTVSREASESASTRAIIKAYREVYGELPETLFYRDCSIMEDGVAAVQHFMTEQPTIDAIFTNGDEIAAGVVKALETFKRSDIHVMGQGASLTSDILQIPTIDHHLHQIGKEAFRHLFLIEQEKTTLASTFISR</sequence>
<dbReference type="SUPFAM" id="SSF53822">
    <property type="entry name" value="Periplasmic binding protein-like I"/>
    <property type="match status" value="1"/>
</dbReference>
<dbReference type="Proteomes" id="UP000243591">
    <property type="component" value="Chromosome"/>
</dbReference>
<organism evidence="5 7">
    <name type="scientific">Brochothrix thermosphacta</name>
    <name type="common">Microbacterium thermosphactum</name>
    <dbReference type="NCBI Taxonomy" id="2756"/>
    <lineage>
        <taxon>Bacteria</taxon>
        <taxon>Bacillati</taxon>
        <taxon>Bacillota</taxon>
        <taxon>Bacilli</taxon>
        <taxon>Bacillales</taxon>
        <taxon>Listeriaceae</taxon>
        <taxon>Brochothrix</taxon>
    </lineage>
</organism>
<dbReference type="Gene3D" id="3.40.50.2300">
    <property type="match status" value="2"/>
</dbReference>
<dbReference type="GO" id="GO:0003700">
    <property type="term" value="F:DNA-binding transcription factor activity"/>
    <property type="evidence" value="ECO:0007669"/>
    <property type="project" value="TreeGrafter"/>
</dbReference>
<keyword evidence="7" id="KW-1185">Reference proteome</keyword>
<dbReference type="Pfam" id="PF00532">
    <property type="entry name" value="Peripla_BP_1"/>
    <property type="match status" value="1"/>
</dbReference>
<reference evidence="8" key="2">
    <citation type="submission" date="2018-04" db="EMBL/GenBank/DDBJ databases">
        <authorList>
            <person name="Illikoud N."/>
        </authorList>
    </citation>
    <scope>NUCLEOTIDE SEQUENCE [LARGE SCALE GENOMIC DNA]</scope>
</reference>
<dbReference type="AlphaFoldDB" id="A0A1D2KH80"/>
<dbReference type="Proteomes" id="UP000270190">
    <property type="component" value="Unassembled WGS sequence"/>
</dbReference>
<dbReference type="EMBL" id="OUNC01000078">
    <property type="protein sequence ID" value="SPP30675.1"/>
    <property type="molecule type" value="Genomic_DNA"/>
</dbReference>
<dbReference type="GO" id="GO:0000976">
    <property type="term" value="F:transcription cis-regulatory region binding"/>
    <property type="evidence" value="ECO:0007669"/>
    <property type="project" value="TreeGrafter"/>
</dbReference>
<accession>A0A1D2KH80</accession>
<dbReference type="SUPFAM" id="SSF47413">
    <property type="entry name" value="lambda repressor-like DNA-binding domains"/>
    <property type="match status" value="1"/>
</dbReference>
<dbReference type="RefSeq" id="WP_029092460.1">
    <property type="nucleotide sequence ID" value="NZ_CBCPIX010000002.1"/>
</dbReference>
<dbReference type="PROSITE" id="PS50932">
    <property type="entry name" value="HTH_LACI_2"/>
    <property type="match status" value="1"/>
</dbReference>
<dbReference type="GeneID" id="66536285"/>
<evidence type="ECO:0000256" key="3">
    <source>
        <dbReference type="ARBA" id="ARBA00023163"/>
    </source>
</evidence>
<keyword evidence="3" id="KW-0804">Transcription</keyword>
<dbReference type="Gene3D" id="1.10.260.40">
    <property type="entry name" value="lambda repressor-like DNA-binding domains"/>
    <property type="match status" value="1"/>
</dbReference>
<reference evidence="5 7" key="1">
    <citation type="submission" date="2017-09" db="EMBL/GenBank/DDBJ databases">
        <title>Complete Genome Sequences of Two Strains of the Meat Spoilage Bacterium Brochothrix thermosphacta Isolated from Ground Chicken.</title>
        <authorList>
            <person name="Paoli G.C."/>
            <person name="Wijey C."/>
            <person name="Chen C.-Y."/>
            <person name="Nguyen L."/>
            <person name="Yan X."/>
            <person name="Irwin P.L."/>
        </authorList>
    </citation>
    <scope>NUCLEOTIDE SEQUENCE [LARGE SCALE GENOMIC DNA]</scope>
    <source>
        <strain evidence="5 7">BI</strain>
    </source>
</reference>
<dbReference type="PANTHER" id="PTHR30146:SF105">
    <property type="entry name" value="CATABOLITE CONTROL PROTEIN B"/>
    <property type="match status" value="1"/>
</dbReference>
<feature type="domain" description="HTH lacI-type" evidence="4">
    <location>
        <begin position="1"/>
        <end position="55"/>
    </location>
</feature>
<dbReference type="KEGG" id="bths:CNY62_11595"/>
<name>A0A1D2KH80_BROTH</name>
<evidence type="ECO:0000313" key="6">
    <source>
        <dbReference type="EMBL" id="SPP30675.1"/>
    </source>
</evidence>
<dbReference type="STRING" id="2756.BFR44_04490"/>
<dbReference type="CDD" id="cd06286">
    <property type="entry name" value="PBP1_CcpB-like"/>
    <property type="match status" value="1"/>
</dbReference>
<dbReference type="InterPro" id="IPR028082">
    <property type="entry name" value="Peripla_BP_I"/>
</dbReference>
<dbReference type="InterPro" id="IPR010982">
    <property type="entry name" value="Lambda_DNA-bd_dom_sf"/>
</dbReference>
<evidence type="ECO:0000313" key="7">
    <source>
        <dbReference type="Proteomes" id="UP000243591"/>
    </source>
</evidence>
<dbReference type="Pfam" id="PF00356">
    <property type="entry name" value="LacI"/>
    <property type="match status" value="1"/>
</dbReference>
<protein>
    <submittedName>
        <fullName evidence="5">LacI family transcriptional regulator</fullName>
    </submittedName>
    <submittedName>
        <fullName evidence="6">Putative transcriptional repressor of carbon supply (LacI family)</fullName>
    </submittedName>
</protein>
<gene>
    <name evidence="6" type="ORF">BTBSAS_80015</name>
    <name evidence="5" type="ORF">CNY62_11595</name>
</gene>
<evidence type="ECO:0000313" key="8">
    <source>
        <dbReference type="Proteomes" id="UP000270190"/>
    </source>
</evidence>
<dbReference type="SMART" id="SM00354">
    <property type="entry name" value="HTH_LACI"/>
    <property type="match status" value="1"/>
</dbReference>
<dbReference type="OrthoDB" id="9798934at2"/>
<evidence type="ECO:0000256" key="1">
    <source>
        <dbReference type="ARBA" id="ARBA00023015"/>
    </source>
</evidence>
<dbReference type="EMBL" id="CP023483">
    <property type="protein sequence ID" value="ATF26950.1"/>
    <property type="molecule type" value="Genomic_DNA"/>
</dbReference>
<dbReference type="CDD" id="cd01392">
    <property type="entry name" value="HTH_LacI"/>
    <property type="match status" value="1"/>
</dbReference>
<evidence type="ECO:0000259" key="4">
    <source>
        <dbReference type="PROSITE" id="PS50932"/>
    </source>
</evidence>
<evidence type="ECO:0000313" key="5">
    <source>
        <dbReference type="EMBL" id="ATF26950.1"/>
    </source>
</evidence>
<keyword evidence="2" id="KW-0238">DNA-binding</keyword>
<reference evidence="6" key="3">
    <citation type="submission" date="2018-04" db="EMBL/GenBank/DDBJ databases">
        <authorList>
            <person name="Go L.Y."/>
            <person name="Mitchell J.A."/>
        </authorList>
    </citation>
    <scope>NUCLEOTIDE SEQUENCE</scope>
    <source>
        <strain evidence="6">BSAS1 3</strain>
    </source>
</reference>
<dbReference type="PANTHER" id="PTHR30146">
    <property type="entry name" value="LACI-RELATED TRANSCRIPTIONAL REPRESSOR"/>
    <property type="match status" value="1"/>
</dbReference>
<dbReference type="InterPro" id="IPR001761">
    <property type="entry name" value="Peripla_BP/Lac1_sug-bd_dom"/>
</dbReference>
<keyword evidence="1" id="KW-0805">Transcription regulation</keyword>
<evidence type="ECO:0000256" key="2">
    <source>
        <dbReference type="ARBA" id="ARBA00023125"/>
    </source>
</evidence>
<proteinExistence type="predicted"/>